<evidence type="ECO:0000313" key="1">
    <source>
        <dbReference type="EMBL" id="KKR82376.1"/>
    </source>
</evidence>
<evidence type="ECO:0008006" key="3">
    <source>
        <dbReference type="Google" id="ProtNLM"/>
    </source>
</evidence>
<name>A0A0G0U5B4_9BACT</name>
<dbReference type="EMBL" id="LCAB01000014">
    <property type="protein sequence ID" value="KKR82376.1"/>
    <property type="molecule type" value="Genomic_DNA"/>
</dbReference>
<dbReference type="NCBIfam" id="TIGR02436">
    <property type="entry name" value="four helix bundle protein"/>
    <property type="match status" value="1"/>
</dbReference>
<dbReference type="InterPro" id="IPR026354">
    <property type="entry name" value="4helix_suffix_dom"/>
</dbReference>
<dbReference type="Proteomes" id="UP000034601">
    <property type="component" value="Unassembled WGS sequence"/>
</dbReference>
<evidence type="ECO:0000313" key="2">
    <source>
        <dbReference type="Proteomes" id="UP000034601"/>
    </source>
</evidence>
<dbReference type="PATRIC" id="fig|1618424.3.peg.987"/>
<dbReference type="NCBIfam" id="TIGR04258">
    <property type="entry name" value="4helix_suffix"/>
    <property type="match status" value="1"/>
</dbReference>
<proteinExistence type="predicted"/>
<protein>
    <recommendedName>
        <fullName evidence="3">S23 ribosomal protein</fullName>
    </recommendedName>
</protein>
<gene>
    <name evidence="1" type="ORF">UU29_C0014G0009</name>
</gene>
<accession>A0A0G0U5B4</accession>
<dbReference type="Gene3D" id="1.20.1440.60">
    <property type="entry name" value="23S rRNA-intervening sequence"/>
    <property type="match status" value="1"/>
</dbReference>
<dbReference type="InterPro" id="IPR012657">
    <property type="entry name" value="23S_rRNA-intervening_sequence"/>
</dbReference>
<sequence length="175" mass="20668">MEGYKRLASYILATVINDLTIQFIDRWIDKKSRTVDQMTQAARSGKQNIAEGYTVQSLETYIRLVGVAEGSMKELACDYEDFLRQNNFQTWSKEDPRIRVFRDFRAVWKNPNTPNTPNLPKNPEEAANLLLTFCQMETYLLKKQIEALEEKFVKEGGFRENLFKKRMEEKIRRRD</sequence>
<reference evidence="1 2" key="1">
    <citation type="journal article" date="2015" name="Nature">
        <title>rRNA introns, odd ribosomes, and small enigmatic genomes across a large radiation of phyla.</title>
        <authorList>
            <person name="Brown C.T."/>
            <person name="Hug L.A."/>
            <person name="Thomas B.C."/>
            <person name="Sharon I."/>
            <person name="Castelle C.J."/>
            <person name="Singh A."/>
            <person name="Wilkins M.J."/>
            <person name="Williams K.H."/>
            <person name="Banfield J.F."/>
        </authorList>
    </citation>
    <scope>NUCLEOTIDE SEQUENCE [LARGE SCALE GENOMIC DNA]</scope>
</reference>
<organism evidence="1 2">
    <name type="scientific">Candidatus Daviesbacteria bacterium GW2011_GWA2_40_9</name>
    <dbReference type="NCBI Taxonomy" id="1618424"/>
    <lineage>
        <taxon>Bacteria</taxon>
        <taxon>Candidatus Daviesiibacteriota</taxon>
    </lineage>
</organism>
<comment type="caution">
    <text evidence="1">The sequence shown here is derived from an EMBL/GenBank/DDBJ whole genome shotgun (WGS) entry which is preliminary data.</text>
</comment>
<dbReference type="SUPFAM" id="SSF158446">
    <property type="entry name" value="IVS-encoded protein-like"/>
    <property type="match status" value="1"/>
</dbReference>
<dbReference type="InterPro" id="IPR036583">
    <property type="entry name" value="23S_rRNA_IVS_sf"/>
</dbReference>
<dbReference type="AlphaFoldDB" id="A0A0G0U5B4"/>